<dbReference type="InterPro" id="IPR025659">
    <property type="entry name" value="Tubby-like_C"/>
</dbReference>
<dbReference type="KEGG" id="kng:KNAG_0D01320"/>
<dbReference type="GO" id="GO:0034605">
    <property type="term" value="P:cellular response to heat"/>
    <property type="evidence" value="ECO:0007669"/>
    <property type="project" value="EnsemblFungi"/>
</dbReference>
<organism evidence="3 4">
    <name type="scientific">Huiozyma naganishii (strain ATCC MYA-139 / BCRC 22969 / CBS 8797 / KCTC 17520 / NBRC 10181 / NCYC 3082 / Yp74L-3)</name>
    <name type="common">Yeast</name>
    <name type="synonym">Kazachstania naganishii</name>
    <dbReference type="NCBI Taxonomy" id="1071383"/>
    <lineage>
        <taxon>Eukaryota</taxon>
        <taxon>Fungi</taxon>
        <taxon>Dikarya</taxon>
        <taxon>Ascomycota</taxon>
        <taxon>Saccharomycotina</taxon>
        <taxon>Saccharomycetes</taxon>
        <taxon>Saccharomycetales</taxon>
        <taxon>Saccharomycetaceae</taxon>
        <taxon>Huiozyma</taxon>
    </lineage>
</organism>
<evidence type="ECO:0000256" key="2">
    <source>
        <dbReference type="RuleBase" id="RU363116"/>
    </source>
</evidence>
<evidence type="ECO:0000313" key="3">
    <source>
        <dbReference type="EMBL" id="CCK69884.1"/>
    </source>
</evidence>
<dbReference type="InterPro" id="IPR005552">
    <property type="entry name" value="Scramblase"/>
</dbReference>
<evidence type="ECO:0000256" key="1">
    <source>
        <dbReference type="ARBA" id="ARBA00005350"/>
    </source>
</evidence>
<dbReference type="SUPFAM" id="SSF54518">
    <property type="entry name" value="Tubby C-terminal domain-like"/>
    <property type="match status" value="1"/>
</dbReference>
<dbReference type="GO" id="GO:0005886">
    <property type="term" value="C:plasma membrane"/>
    <property type="evidence" value="ECO:0007669"/>
    <property type="project" value="TreeGrafter"/>
</dbReference>
<accession>J7S5K0</accession>
<dbReference type="HOGENOM" id="CLU_023808_0_0_1"/>
<dbReference type="OMA" id="QNWHLWR"/>
<dbReference type="RefSeq" id="XP_022464130.1">
    <property type="nucleotide sequence ID" value="XM_022607545.1"/>
</dbReference>
<dbReference type="GeneID" id="34525573"/>
<dbReference type="Proteomes" id="UP000006310">
    <property type="component" value="Chromosome 4"/>
</dbReference>
<name>J7S5K0_HUIN7</name>
<dbReference type="OrthoDB" id="191150at2759"/>
<dbReference type="AlphaFoldDB" id="J7S5K0"/>
<dbReference type="Pfam" id="PF03803">
    <property type="entry name" value="Scramblase"/>
    <property type="match status" value="1"/>
</dbReference>
<dbReference type="GO" id="GO:1903147">
    <property type="term" value="P:negative regulation of autophagy of mitochondrion"/>
    <property type="evidence" value="ECO:0007669"/>
    <property type="project" value="EnsemblFungi"/>
</dbReference>
<dbReference type="PANTHER" id="PTHR23248">
    <property type="entry name" value="PHOSPHOLIPID SCRAMBLASE-RELATED"/>
    <property type="match status" value="1"/>
</dbReference>
<proteinExistence type="inferred from homology"/>
<gene>
    <name evidence="3" type="primary">KNAG0D01320</name>
    <name evidence="3" type="ordered locus">KNAG_0D01320</name>
</gene>
<dbReference type="GO" id="GO:0017128">
    <property type="term" value="F:phospholipid scramblase activity"/>
    <property type="evidence" value="ECO:0007669"/>
    <property type="project" value="InterPro"/>
</dbReference>
<evidence type="ECO:0000313" key="4">
    <source>
        <dbReference type="Proteomes" id="UP000006310"/>
    </source>
</evidence>
<dbReference type="GO" id="GO:0034599">
    <property type="term" value="P:cellular response to oxidative stress"/>
    <property type="evidence" value="ECO:0007669"/>
    <property type="project" value="EnsemblFungi"/>
</dbReference>
<dbReference type="PANTHER" id="PTHR23248:SF9">
    <property type="entry name" value="PHOSPHOLIPID SCRAMBLASE"/>
    <property type="match status" value="1"/>
</dbReference>
<protein>
    <recommendedName>
        <fullName evidence="2">Phospholipid scramblase</fullName>
    </recommendedName>
</protein>
<sequence length="262" mass="30106">MSGNALITKLRSIKAILSTPTLVIERQIEFGNLIFGFEQRNKYTINNPAGETLGYILERERSLSQVVLRQFTKLHRPFVVDVFDRDDNYLFKMQRNFSFINSKVHIWNETGQDVPSMPDDFLVGTSMQRWHLWRRKYDLFVNSNQGKSRELKQFGAIDAPFLSFDFPVLDEAGKVVASVDRNWVGLGRELFTDTGVYIIRFDSQRSFKGVYDQSMLSNEVLNLNERAVLLGNAISIDFDYFSRHSRDATNGGLFSLGGGNYE</sequence>
<reference evidence="4" key="2">
    <citation type="submission" date="2012-08" db="EMBL/GenBank/DDBJ databases">
        <title>Genome sequence of Kazachstania naganishii.</title>
        <authorList>
            <person name="Gordon J.L."/>
            <person name="Armisen D."/>
            <person name="Proux-Wera E."/>
            <person name="OhEigeartaigh S.S."/>
            <person name="Byrne K.P."/>
            <person name="Wolfe K.H."/>
        </authorList>
    </citation>
    <scope>NUCLEOTIDE SEQUENCE [LARGE SCALE GENOMIC DNA]</scope>
    <source>
        <strain evidence="4">ATCC MYA-139 / BCRC 22969 / CBS 8797 / CCRC 22969 / KCTC 17520 / NBRC 10181 / NCYC 3082</strain>
    </source>
</reference>
<dbReference type="EMBL" id="HE978317">
    <property type="protein sequence ID" value="CCK69884.1"/>
    <property type="molecule type" value="Genomic_DNA"/>
</dbReference>
<dbReference type="eggNOG" id="KOG0621">
    <property type="taxonomic scope" value="Eukaryota"/>
</dbReference>
<keyword evidence="4" id="KW-1185">Reference proteome</keyword>
<reference evidence="3 4" key="1">
    <citation type="journal article" date="2011" name="Proc. Natl. Acad. Sci. U.S.A.">
        <title>Evolutionary erosion of yeast sex chromosomes by mating-type switching accidents.</title>
        <authorList>
            <person name="Gordon J.L."/>
            <person name="Armisen D."/>
            <person name="Proux-Wera E."/>
            <person name="Oheigeartaigh S.S."/>
            <person name="Byrne K.P."/>
            <person name="Wolfe K.H."/>
        </authorList>
    </citation>
    <scope>NUCLEOTIDE SEQUENCE [LARGE SCALE GENOMIC DNA]</scope>
    <source>
        <strain evidence="4">ATCC MYA-139 / BCRC 22969 / CBS 8797 / CCRC 22969 / KCTC 17520 / NBRC 10181 / NCYC 3082</strain>
    </source>
</reference>
<comment type="similarity">
    <text evidence="1 2">Belongs to the phospholipid scramblase family.</text>
</comment>